<comment type="function">
    <text evidence="2">Catalyzes the reduction of dTDP-6-deoxy-L-lyxo-4-hexulose to yield dTDP-L-rhamnose.</text>
</comment>
<evidence type="ECO:0000259" key="4">
    <source>
        <dbReference type="Pfam" id="PF04321"/>
    </source>
</evidence>
<dbReference type="InterPro" id="IPR005913">
    <property type="entry name" value="dTDP_dehydrorham_reduct"/>
</dbReference>
<dbReference type="NCBIfam" id="TIGR01214">
    <property type="entry name" value="rmlD"/>
    <property type="match status" value="1"/>
</dbReference>
<name>A0ABT6LB16_9ACTN</name>
<dbReference type="Pfam" id="PF04321">
    <property type="entry name" value="RmlD_sub_bind"/>
    <property type="match status" value="1"/>
</dbReference>
<feature type="domain" description="RmlD-like substrate binding" evidence="4">
    <location>
        <begin position="16"/>
        <end position="293"/>
    </location>
</feature>
<dbReference type="EMBL" id="JARXVH010000001">
    <property type="protein sequence ID" value="MDH6213175.1"/>
    <property type="molecule type" value="Genomic_DNA"/>
</dbReference>
<dbReference type="PANTHER" id="PTHR10491:SF4">
    <property type="entry name" value="METHIONINE ADENOSYLTRANSFERASE 2 SUBUNIT BETA"/>
    <property type="match status" value="1"/>
</dbReference>
<accession>A0ABT6LB16</accession>
<dbReference type="CDD" id="cd05254">
    <property type="entry name" value="dTDP_HR_like_SDR_e"/>
    <property type="match status" value="1"/>
</dbReference>
<dbReference type="SUPFAM" id="SSF51735">
    <property type="entry name" value="NAD(P)-binding Rossmann-fold domains"/>
    <property type="match status" value="1"/>
</dbReference>
<dbReference type="Proteomes" id="UP001160499">
    <property type="component" value="Unassembled WGS sequence"/>
</dbReference>
<gene>
    <name evidence="5" type="ORF">M2283_000454</name>
</gene>
<comment type="caution">
    <text evidence="5">The sequence shown here is derived from an EMBL/GenBank/DDBJ whole genome shotgun (WGS) entry which is preliminary data.</text>
</comment>
<dbReference type="GO" id="GO:0008831">
    <property type="term" value="F:dTDP-4-dehydrorhamnose reductase activity"/>
    <property type="evidence" value="ECO:0007669"/>
    <property type="project" value="UniProtKB-EC"/>
</dbReference>
<reference evidence="5 6" key="1">
    <citation type="submission" date="2023-04" db="EMBL/GenBank/DDBJ databases">
        <title>Forest soil microbial communities from Buena Vista Peninsula, Colon Province, Panama.</title>
        <authorList>
            <person name="Bouskill N."/>
        </authorList>
    </citation>
    <scope>NUCLEOTIDE SEQUENCE [LARGE SCALE GENOMIC DNA]</scope>
    <source>
        <strain evidence="5 6">GGS1</strain>
    </source>
</reference>
<evidence type="ECO:0000256" key="1">
    <source>
        <dbReference type="ARBA" id="ARBA00010944"/>
    </source>
</evidence>
<evidence type="ECO:0000256" key="3">
    <source>
        <dbReference type="SAM" id="MobiDB-lite"/>
    </source>
</evidence>
<comment type="similarity">
    <text evidence="1 2">Belongs to the dTDP-4-dehydrorhamnose reductase family.</text>
</comment>
<dbReference type="InterPro" id="IPR036291">
    <property type="entry name" value="NAD(P)-bd_dom_sf"/>
</dbReference>
<evidence type="ECO:0000313" key="5">
    <source>
        <dbReference type="EMBL" id="MDH6213175.1"/>
    </source>
</evidence>
<dbReference type="PANTHER" id="PTHR10491">
    <property type="entry name" value="DTDP-4-DEHYDRORHAMNOSE REDUCTASE"/>
    <property type="match status" value="1"/>
</dbReference>
<sequence length="296" mass="31859">MNLPAPDDRPADATRWLVTGAGGLLGRAVTAALAADGADAVGLDRHTLDVTAPDALAAAFTRHRPDVVVNCAAYTDVEAAETEQELAFLLNAEAPRHLAARCAHQGTRLLHLSTDYVFPGDAGSPYPEDHPTGPRNAYGRSKSAGERAVLDLLPDRGTVVRTAWLYGEHGRSFVCTMRERARGRGPVDVVADQVGQPTWAADVARLLLALGRTPQAHGVFHATNAGRATWYELAREVFRLVGADPDRVRPVPGAAFGGRAPRPRYTVLGHGRWRELGIPEPRPWREALAEAMGRIS</sequence>
<organism evidence="5 6">
    <name type="scientific">Streptomyces pseudovenezuelae</name>
    <dbReference type="NCBI Taxonomy" id="67350"/>
    <lineage>
        <taxon>Bacteria</taxon>
        <taxon>Bacillati</taxon>
        <taxon>Actinomycetota</taxon>
        <taxon>Actinomycetes</taxon>
        <taxon>Kitasatosporales</taxon>
        <taxon>Streptomycetaceae</taxon>
        <taxon>Streptomyces</taxon>
        <taxon>Streptomyces aurantiacus group</taxon>
    </lineage>
</organism>
<dbReference type="Gene3D" id="3.90.25.10">
    <property type="entry name" value="UDP-galactose 4-epimerase, domain 1"/>
    <property type="match status" value="1"/>
</dbReference>
<feature type="region of interest" description="Disordered" evidence="3">
    <location>
        <begin position="121"/>
        <end position="141"/>
    </location>
</feature>
<proteinExistence type="inferred from homology"/>
<keyword evidence="6" id="KW-1185">Reference proteome</keyword>
<protein>
    <recommendedName>
        <fullName evidence="2">dTDP-4-dehydrorhamnose reductase</fullName>
        <ecNumber evidence="2">1.1.1.133</ecNumber>
    </recommendedName>
</protein>
<evidence type="ECO:0000256" key="2">
    <source>
        <dbReference type="RuleBase" id="RU364082"/>
    </source>
</evidence>
<keyword evidence="2 5" id="KW-0560">Oxidoreductase</keyword>
<dbReference type="InterPro" id="IPR029903">
    <property type="entry name" value="RmlD-like-bd"/>
</dbReference>
<dbReference type="Gene3D" id="3.40.50.720">
    <property type="entry name" value="NAD(P)-binding Rossmann-like Domain"/>
    <property type="match status" value="1"/>
</dbReference>
<keyword evidence="2" id="KW-0521">NADP</keyword>
<evidence type="ECO:0000313" key="6">
    <source>
        <dbReference type="Proteomes" id="UP001160499"/>
    </source>
</evidence>
<dbReference type="RefSeq" id="WP_280874208.1">
    <property type="nucleotide sequence ID" value="NZ_JARXVH010000001.1"/>
</dbReference>
<comment type="pathway">
    <text evidence="2">Carbohydrate biosynthesis; dTDP-L-rhamnose biosynthesis.</text>
</comment>
<dbReference type="EC" id="1.1.1.133" evidence="2"/>